<dbReference type="PROSITE" id="PS51257">
    <property type="entry name" value="PROKAR_LIPOPROTEIN"/>
    <property type="match status" value="1"/>
</dbReference>
<evidence type="ECO:0000256" key="6">
    <source>
        <dbReference type="SAM" id="SignalP"/>
    </source>
</evidence>
<protein>
    <submittedName>
        <fullName evidence="7">Multiple sugar transport system substrate-binding protein</fullName>
    </submittedName>
</protein>
<organism evidence="7 8">
    <name type="scientific">Kribbella caucasensis</name>
    <dbReference type="NCBI Taxonomy" id="2512215"/>
    <lineage>
        <taxon>Bacteria</taxon>
        <taxon>Bacillati</taxon>
        <taxon>Actinomycetota</taxon>
        <taxon>Actinomycetes</taxon>
        <taxon>Propionibacteriales</taxon>
        <taxon>Kribbellaceae</taxon>
        <taxon>Kribbella</taxon>
    </lineage>
</organism>
<dbReference type="AlphaFoldDB" id="A0A4R6J304"/>
<dbReference type="EMBL" id="SNWQ01000045">
    <property type="protein sequence ID" value="TDO29663.1"/>
    <property type="molecule type" value="Genomic_DNA"/>
</dbReference>
<keyword evidence="5" id="KW-0449">Lipoprotein</keyword>
<sequence>MKQRRVSGLAAVAAAMALALGACAGPGGTGDAQPGAGTDDWGDPKGTIEFWDTNANPRLTAEWEELIDRFEKANPDIDVKYVGLPNSSYLQKVNNALATGEVPDVLLIGNDVATLIAQKALAPLDDAFKQAGLAAKIDPKMVENERRNSADKVLYKLPLSALSDVIWYRTDWLKKAGLKEPASYEEFFATAKTLTKPESNQFGFAFRGGPGAMPPMFAMTYGMSGVGEFITKDGKATLDAPENVAAFKKYISLYGTVSAKADLANDYPKIVAAFDGGSAWATHHNLGSYQDHLKALGSSNVAGVQPFPNAAGVITATSAAVSGLGVLAKSKHKAAAWKFAEFVSTDGNSDWAETVGQVPASLEAQKAPWISQAQPLTAIVKAAENPKTQYIQLPTYLPDWGSILKTEMEPDFQSVLQGKLSAEDFLGKYADRFEKAQAEYVKHAGK</sequence>
<evidence type="ECO:0000313" key="8">
    <source>
        <dbReference type="Proteomes" id="UP000295388"/>
    </source>
</evidence>
<evidence type="ECO:0000256" key="2">
    <source>
        <dbReference type="ARBA" id="ARBA00022729"/>
    </source>
</evidence>
<feature type="chain" id="PRO_5039033547" evidence="6">
    <location>
        <begin position="25"/>
        <end position="446"/>
    </location>
</feature>
<dbReference type="RefSeq" id="WP_133805861.1">
    <property type="nucleotide sequence ID" value="NZ_SNWQ01000045.1"/>
</dbReference>
<proteinExistence type="predicted"/>
<dbReference type="Gene3D" id="3.40.190.10">
    <property type="entry name" value="Periplasmic binding protein-like II"/>
    <property type="match status" value="1"/>
</dbReference>
<keyword evidence="4" id="KW-0564">Palmitate</keyword>
<evidence type="ECO:0000256" key="3">
    <source>
        <dbReference type="ARBA" id="ARBA00023136"/>
    </source>
</evidence>
<keyword evidence="1" id="KW-1003">Cell membrane</keyword>
<keyword evidence="8" id="KW-1185">Reference proteome</keyword>
<evidence type="ECO:0000256" key="1">
    <source>
        <dbReference type="ARBA" id="ARBA00022475"/>
    </source>
</evidence>
<dbReference type="SUPFAM" id="SSF53850">
    <property type="entry name" value="Periplasmic binding protein-like II"/>
    <property type="match status" value="1"/>
</dbReference>
<accession>A0A4R6J304</accession>
<dbReference type="PANTHER" id="PTHR43649:SF33">
    <property type="entry name" value="POLYGALACTURONAN_RHAMNOGALACTURONAN-BINDING PROTEIN YTCQ"/>
    <property type="match status" value="1"/>
</dbReference>
<reference evidence="7 8" key="1">
    <citation type="submission" date="2019-03" db="EMBL/GenBank/DDBJ databases">
        <title>Genomic Encyclopedia of Type Strains, Phase III (KMG-III): the genomes of soil and plant-associated and newly described type strains.</title>
        <authorList>
            <person name="Whitman W."/>
        </authorList>
    </citation>
    <scope>NUCLEOTIDE SEQUENCE [LARGE SCALE GENOMIC DNA]</scope>
    <source>
        <strain evidence="7 8">VKM Ac-2527</strain>
    </source>
</reference>
<keyword evidence="3" id="KW-0472">Membrane</keyword>
<evidence type="ECO:0000256" key="5">
    <source>
        <dbReference type="ARBA" id="ARBA00023288"/>
    </source>
</evidence>
<evidence type="ECO:0000313" key="7">
    <source>
        <dbReference type="EMBL" id="TDO29663.1"/>
    </source>
</evidence>
<feature type="signal peptide" evidence="6">
    <location>
        <begin position="1"/>
        <end position="24"/>
    </location>
</feature>
<dbReference type="OrthoDB" id="9770625at2"/>
<dbReference type="Proteomes" id="UP000295388">
    <property type="component" value="Unassembled WGS sequence"/>
</dbReference>
<evidence type="ECO:0000256" key="4">
    <source>
        <dbReference type="ARBA" id="ARBA00023139"/>
    </source>
</evidence>
<dbReference type="InterPro" id="IPR050490">
    <property type="entry name" value="Bact_solute-bd_prot1"/>
</dbReference>
<comment type="caution">
    <text evidence="7">The sequence shown here is derived from an EMBL/GenBank/DDBJ whole genome shotgun (WGS) entry which is preliminary data.</text>
</comment>
<dbReference type="CDD" id="cd13585">
    <property type="entry name" value="PBP2_TMBP_like"/>
    <property type="match status" value="1"/>
</dbReference>
<dbReference type="InterPro" id="IPR006059">
    <property type="entry name" value="SBP"/>
</dbReference>
<keyword evidence="2 6" id="KW-0732">Signal</keyword>
<name>A0A4R6J304_9ACTN</name>
<dbReference type="PANTHER" id="PTHR43649">
    <property type="entry name" value="ARABINOSE-BINDING PROTEIN-RELATED"/>
    <property type="match status" value="1"/>
</dbReference>
<keyword evidence="7" id="KW-0762">Sugar transport</keyword>
<keyword evidence="7" id="KW-0813">Transport</keyword>
<gene>
    <name evidence="7" type="ORF">EV643_1457</name>
</gene>
<dbReference type="Pfam" id="PF01547">
    <property type="entry name" value="SBP_bac_1"/>
    <property type="match status" value="1"/>
</dbReference>